<dbReference type="GO" id="GO:0042796">
    <property type="term" value="P:snRNA transcription by RNA polymerase III"/>
    <property type="evidence" value="ECO:0007669"/>
    <property type="project" value="TreeGrafter"/>
</dbReference>
<dbReference type="GO" id="GO:0005634">
    <property type="term" value="C:nucleus"/>
    <property type="evidence" value="ECO:0007669"/>
    <property type="project" value="UniProtKB-SubCell"/>
</dbReference>
<dbReference type="AlphaFoldDB" id="A0A432ZYU6"/>
<evidence type="ECO:0000256" key="2">
    <source>
        <dbReference type="ARBA" id="ARBA00010410"/>
    </source>
</evidence>
<evidence type="ECO:0000256" key="5">
    <source>
        <dbReference type="ARBA" id="ARBA00023163"/>
    </source>
</evidence>
<gene>
    <name evidence="7" type="ORF">BC936DRAFT_143440</name>
</gene>
<organism evidence="7 8">
    <name type="scientific">Jimgerdemannia flammicorona</name>
    <dbReference type="NCBI Taxonomy" id="994334"/>
    <lineage>
        <taxon>Eukaryota</taxon>
        <taxon>Fungi</taxon>
        <taxon>Fungi incertae sedis</taxon>
        <taxon>Mucoromycota</taxon>
        <taxon>Mucoromycotina</taxon>
        <taxon>Endogonomycetes</taxon>
        <taxon>Endogonales</taxon>
        <taxon>Endogonaceae</taxon>
        <taxon>Jimgerdemannia</taxon>
    </lineage>
</organism>
<dbReference type="GO" id="GO:0003681">
    <property type="term" value="F:bent DNA binding"/>
    <property type="evidence" value="ECO:0007669"/>
    <property type="project" value="TreeGrafter"/>
</dbReference>
<evidence type="ECO:0000313" key="7">
    <source>
        <dbReference type="EMBL" id="RUO95682.1"/>
    </source>
</evidence>
<dbReference type="OrthoDB" id="3437960at2759"/>
<dbReference type="GO" id="GO:0042795">
    <property type="term" value="P:snRNA transcription by RNA polymerase II"/>
    <property type="evidence" value="ECO:0007669"/>
    <property type="project" value="TreeGrafter"/>
</dbReference>
<name>A0A432ZYU6_9FUNG</name>
<dbReference type="Proteomes" id="UP000268093">
    <property type="component" value="Unassembled WGS sequence"/>
</dbReference>
<protein>
    <submittedName>
        <fullName evidence="7">Uncharacterized protein</fullName>
    </submittedName>
</protein>
<dbReference type="InterPro" id="IPR022042">
    <property type="entry name" value="snRNA-activating_su3"/>
</dbReference>
<keyword evidence="5" id="KW-0804">Transcription</keyword>
<sequence length="148" mass="17090">MCELESRVRALTNWRILPKTRDVNRVVVPPKRRSEVNYLTATVDPARTGPNTPITVPELLLSIAIYQENRPHSRLQEFLILGSQPMTALRDAVYCLSDFLTYEANDEASMVNKHHRKVSSSYFFLEGTFYVDKRAEKENNLPVEDYSK</sequence>
<accession>A0A432ZYU6</accession>
<keyword evidence="4" id="KW-0238">DNA-binding</keyword>
<evidence type="ECO:0000313" key="8">
    <source>
        <dbReference type="Proteomes" id="UP000268093"/>
    </source>
</evidence>
<evidence type="ECO:0000256" key="3">
    <source>
        <dbReference type="ARBA" id="ARBA00023015"/>
    </source>
</evidence>
<dbReference type="EMBL" id="RBNI01026886">
    <property type="protein sequence ID" value="RUO95682.1"/>
    <property type="molecule type" value="Genomic_DNA"/>
</dbReference>
<keyword evidence="3" id="KW-0805">Transcription regulation</keyword>
<proteinExistence type="inferred from homology"/>
<dbReference type="GO" id="GO:0000978">
    <property type="term" value="F:RNA polymerase II cis-regulatory region sequence-specific DNA binding"/>
    <property type="evidence" value="ECO:0007669"/>
    <property type="project" value="TreeGrafter"/>
</dbReference>
<reference evidence="7 8" key="1">
    <citation type="journal article" date="2018" name="New Phytol.">
        <title>Phylogenomics of Endogonaceae and evolution of mycorrhizas within Mucoromycota.</title>
        <authorList>
            <person name="Chang Y."/>
            <person name="Desiro A."/>
            <person name="Na H."/>
            <person name="Sandor L."/>
            <person name="Lipzen A."/>
            <person name="Clum A."/>
            <person name="Barry K."/>
            <person name="Grigoriev I.V."/>
            <person name="Martin F.M."/>
            <person name="Stajich J.E."/>
            <person name="Smith M.E."/>
            <person name="Bonito G."/>
            <person name="Spatafora J.W."/>
        </authorList>
    </citation>
    <scope>NUCLEOTIDE SEQUENCE [LARGE SCALE GENOMIC DNA]</scope>
    <source>
        <strain evidence="7 8">GMNB39</strain>
    </source>
</reference>
<dbReference type="GO" id="GO:0001046">
    <property type="term" value="F:core promoter sequence-specific DNA binding"/>
    <property type="evidence" value="ECO:0007669"/>
    <property type="project" value="TreeGrafter"/>
</dbReference>
<dbReference type="GO" id="GO:0019185">
    <property type="term" value="C:snRNA-activating protein complex"/>
    <property type="evidence" value="ECO:0007669"/>
    <property type="project" value="TreeGrafter"/>
</dbReference>
<keyword evidence="8" id="KW-1185">Reference proteome</keyword>
<comment type="subcellular location">
    <subcellularLocation>
        <location evidence="1">Nucleus</location>
    </subcellularLocation>
</comment>
<keyword evidence="6" id="KW-0539">Nucleus</keyword>
<dbReference type="GO" id="GO:0001006">
    <property type="term" value="F:RNA polymerase III type 3 promoter sequence-specific DNA binding"/>
    <property type="evidence" value="ECO:0007669"/>
    <property type="project" value="TreeGrafter"/>
</dbReference>
<dbReference type="PANTHER" id="PTHR13421">
    <property type="entry name" value="SNRNA-ACTIVATING PROTEIN COMPLEX SUBUNIT 3"/>
    <property type="match status" value="1"/>
</dbReference>
<comment type="similarity">
    <text evidence="2">Belongs to the SNAPC3/SRD2 family.</text>
</comment>
<evidence type="ECO:0000256" key="1">
    <source>
        <dbReference type="ARBA" id="ARBA00004123"/>
    </source>
</evidence>
<dbReference type="PANTHER" id="PTHR13421:SF16">
    <property type="entry name" value="SNRNA-ACTIVATING PROTEIN COMPLEX SUBUNIT 3"/>
    <property type="match status" value="1"/>
</dbReference>
<dbReference type="Pfam" id="PF12251">
    <property type="entry name" value="SNAPC3"/>
    <property type="match status" value="1"/>
</dbReference>
<comment type="caution">
    <text evidence="7">The sequence shown here is derived from an EMBL/GenBank/DDBJ whole genome shotgun (WGS) entry which is preliminary data.</text>
</comment>
<evidence type="ECO:0000256" key="6">
    <source>
        <dbReference type="ARBA" id="ARBA00023242"/>
    </source>
</evidence>
<evidence type="ECO:0000256" key="4">
    <source>
        <dbReference type="ARBA" id="ARBA00023125"/>
    </source>
</evidence>